<evidence type="ECO:0000313" key="1">
    <source>
        <dbReference type="EMBL" id="QEX16812.1"/>
    </source>
</evidence>
<dbReference type="KEGG" id="htq:FRZ44_21070"/>
<dbReference type="Proteomes" id="UP000326202">
    <property type="component" value="Chromosome"/>
</dbReference>
<name>A0A5J6MH25_9PROT</name>
<sequence length="50" mass="5311">MPLNLQVTQVLKIGSQRVIIGGGVCYYADAPQGGPEGFGARFIVTFLCPQ</sequence>
<proteinExistence type="predicted"/>
<dbReference type="EMBL" id="CP042906">
    <property type="protein sequence ID" value="QEX16812.1"/>
    <property type="molecule type" value="Genomic_DNA"/>
</dbReference>
<dbReference type="AlphaFoldDB" id="A0A5J6MH25"/>
<protein>
    <submittedName>
        <fullName evidence="1">Uncharacterized protein</fullName>
    </submittedName>
</protein>
<organism evidence="1 2">
    <name type="scientific">Hypericibacter terrae</name>
    <dbReference type="NCBI Taxonomy" id="2602015"/>
    <lineage>
        <taxon>Bacteria</taxon>
        <taxon>Pseudomonadati</taxon>
        <taxon>Pseudomonadota</taxon>
        <taxon>Alphaproteobacteria</taxon>
        <taxon>Rhodospirillales</taxon>
        <taxon>Dongiaceae</taxon>
        <taxon>Hypericibacter</taxon>
    </lineage>
</organism>
<accession>A0A5J6MH25</accession>
<reference evidence="1 2" key="1">
    <citation type="submission" date="2019-08" db="EMBL/GenBank/DDBJ databases">
        <title>Hyperibacter terrae gen. nov., sp. nov. and Hyperibacter viscosus sp. nov., two new members in the family Rhodospirillaceae isolated from the rhizosphere of Hypericum perforatum.</title>
        <authorList>
            <person name="Noviana Z."/>
        </authorList>
    </citation>
    <scope>NUCLEOTIDE SEQUENCE [LARGE SCALE GENOMIC DNA]</scope>
    <source>
        <strain evidence="1 2">R5913</strain>
    </source>
</reference>
<gene>
    <name evidence="1" type="ORF">FRZ44_21070</name>
</gene>
<keyword evidence="2" id="KW-1185">Reference proteome</keyword>
<evidence type="ECO:0000313" key="2">
    <source>
        <dbReference type="Proteomes" id="UP000326202"/>
    </source>
</evidence>